<name>A0AAE3QQ13_9BACT</name>
<dbReference type="AlphaFoldDB" id="A0AAE3QQ13"/>
<dbReference type="Gene3D" id="3.40.50.450">
    <property type="match status" value="1"/>
</dbReference>
<organism evidence="1 2">
    <name type="scientific">Xanthocytophaga flava</name>
    <dbReference type="NCBI Taxonomy" id="3048013"/>
    <lineage>
        <taxon>Bacteria</taxon>
        <taxon>Pseudomonadati</taxon>
        <taxon>Bacteroidota</taxon>
        <taxon>Cytophagia</taxon>
        <taxon>Cytophagales</taxon>
        <taxon>Rhodocytophagaceae</taxon>
        <taxon>Xanthocytophaga</taxon>
    </lineage>
</organism>
<dbReference type="Proteomes" id="UP001241110">
    <property type="component" value="Unassembled WGS sequence"/>
</dbReference>
<evidence type="ECO:0000313" key="1">
    <source>
        <dbReference type="EMBL" id="MDJ1483180.1"/>
    </source>
</evidence>
<gene>
    <name evidence="1" type="ORF">QNI16_21965</name>
</gene>
<reference evidence="1" key="1">
    <citation type="submission" date="2023-05" db="EMBL/GenBank/DDBJ databases">
        <authorList>
            <person name="Zhang X."/>
        </authorList>
    </citation>
    <scope>NUCLEOTIDE SEQUENCE</scope>
    <source>
        <strain evidence="1">YF14B1</strain>
    </source>
</reference>
<proteinExistence type="predicted"/>
<dbReference type="EMBL" id="JASJOS010000010">
    <property type="protein sequence ID" value="MDJ1483180.1"/>
    <property type="molecule type" value="Genomic_DNA"/>
</dbReference>
<sequence>MEREKIRVLYARQHQTVFPKLGVFLGGPTPPGGEAMTTGWRRTVISALEKDERLDPSMVVVAPEPGSGIWSDIDVVGNSKLTEVLNKQVPWEWQYLNLCDITAFWLPTYWLPEVAENFPPNIGPTTRFELGYYLQEYLKSPQRRKFIIGSPEDAEGVKWAKRITDIHGIKWHFLPKGEKHKLVADSFIEEIATTLVQNKWDY</sequence>
<comment type="caution">
    <text evidence="1">The sequence shown here is derived from an EMBL/GenBank/DDBJ whole genome shotgun (WGS) entry which is preliminary data.</text>
</comment>
<dbReference type="RefSeq" id="WP_313982805.1">
    <property type="nucleotide sequence ID" value="NZ_JASJOS010000010.1"/>
</dbReference>
<accession>A0AAE3QQ13</accession>
<evidence type="ECO:0000313" key="2">
    <source>
        <dbReference type="Proteomes" id="UP001241110"/>
    </source>
</evidence>
<protein>
    <submittedName>
        <fullName evidence="1">Uncharacterized protein</fullName>
    </submittedName>
</protein>